<organism evidence="1 2">
    <name type="scientific">Portunus trituberculatus</name>
    <name type="common">Swimming crab</name>
    <name type="synonym">Neptunus trituberculatus</name>
    <dbReference type="NCBI Taxonomy" id="210409"/>
    <lineage>
        <taxon>Eukaryota</taxon>
        <taxon>Metazoa</taxon>
        <taxon>Ecdysozoa</taxon>
        <taxon>Arthropoda</taxon>
        <taxon>Crustacea</taxon>
        <taxon>Multicrustacea</taxon>
        <taxon>Malacostraca</taxon>
        <taxon>Eumalacostraca</taxon>
        <taxon>Eucarida</taxon>
        <taxon>Decapoda</taxon>
        <taxon>Pleocyemata</taxon>
        <taxon>Brachyura</taxon>
        <taxon>Eubrachyura</taxon>
        <taxon>Portunoidea</taxon>
        <taxon>Portunidae</taxon>
        <taxon>Portuninae</taxon>
        <taxon>Portunus</taxon>
    </lineage>
</organism>
<dbReference type="EMBL" id="VSRR010000259">
    <property type="protein sequence ID" value="MPC13114.1"/>
    <property type="molecule type" value="Genomic_DNA"/>
</dbReference>
<gene>
    <name evidence="1" type="ORF">E2C01_005835</name>
</gene>
<dbReference type="AlphaFoldDB" id="A0A5B7CWI4"/>
<protein>
    <submittedName>
        <fullName evidence="1">Uncharacterized protein</fullName>
    </submittedName>
</protein>
<proteinExistence type="predicted"/>
<name>A0A5B7CWI4_PORTR</name>
<evidence type="ECO:0000313" key="1">
    <source>
        <dbReference type="EMBL" id="MPC13114.1"/>
    </source>
</evidence>
<evidence type="ECO:0000313" key="2">
    <source>
        <dbReference type="Proteomes" id="UP000324222"/>
    </source>
</evidence>
<reference evidence="1 2" key="1">
    <citation type="submission" date="2019-05" db="EMBL/GenBank/DDBJ databases">
        <title>Another draft genome of Portunus trituberculatus and its Hox gene families provides insights of decapod evolution.</title>
        <authorList>
            <person name="Jeong J.-H."/>
            <person name="Song I."/>
            <person name="Kim S."/>
            <person name="Choi T."/>
            <person name="Kim D."/>
            <person name="Ryu S."/>
            <person name="Kim W."/>
        </authorList>
    </citation>
    <scope>NUCLEOTIDE SEQUENCE [LARGE SCALE GENOMIC DNA]</scope>
    <source>
        <tissue evidence="1">Muscle</tissue>
    </source>
</reference>
<accession>A0A5B7CWI4</accession>
<comment type="caution">
    <text evidence="1">The sequence shown here is derived from an EMBL/GenBank/DDBJ whole genome shotgun (WGS) entry which is preliminary data.</text>
</comment>
<keyword evidence="2" id="KW-1185">Reference proteome</keyword>
<dbReference type="Proteomes" id="UP000324222">
    <property type="component" value="Unassembled WGS sequence"/>
</dbReference>
<sequence length="114" mass="13159">MPRSFERRRRLNSSICSCTVIERVSWEIWNLITTLGLLTSFRNQQQNKAVNRGVQKIQTILGSITNISILEDFNVHHQVWLSSPLTDHPGELAFNLAIPHDQEQLLQHPIHIPD</sequence>